<protein>
    <recommendedName>
        <fullName evidence="4">Reverse transcriptase zinc-binding domain-containing protein</fullName>
    </recommendedName>
</protein>
<comment type="caution">
    <text evidence="2">The sequence shown here is derived from an EMBL/GenBank/DDBJ whole genome shotgun (WGS) entry which is preliminary data.</text>
</comment>
<evidence type="ECO:0000313" key="2">
    <source>
        <dbReference type="EMBL" id="GKU95930.1"/>
    </source>
</evidence>
<organism evidence="2 3">
    <name type="scientific">Rubroshorea leprosula</name>
    <dbReference type="NCBI Taxonomy" id="152421"/>
    <lineage>
        <taxon>Eukaryota</taxon>
        <taxon>Viridiplantae</taxon>
        <taxon>Streptophyta</taxon>
        <taxon>Embryophyta</taxon>
        <taxon>Tracheophyta</taxon>
        <taxon>Spermatophyta</taxon>
        <taxon>Magnoliopsida</taxon>
        <taxon>eudicotyledons</taxon>
        <taxon>Gunneridae</taxon>
        <taxon>Pentapetalae</taxon>
        <taxon>rosids</taxon>
        <taxon>malvids</taxon>
        <taxon>Malvales</taxon>
        <taxon>Dipterocarpaceae</taxon>
        <taxon>Rubroshorea</taxon>
    </lineage>
</organism>
<keyword evidence="3" id="KW-1185">Reference proteome</keyword>
<keyword evidence="1" id="KW-0812">Transmembrane</keyword>
<evidence type="ECO:0000256" key="1">
    <source>
        <dbReference type="SAM" id="Phobius"/>
    </source>
</evidence>
<feature type="transmembrane region" description="Helical" evidence="1">
    <location>
        <begin position="220"/>
        <end position="246"/>
    </location>
</feature>
<evidence type="ECO:0008006" key="4">
    <source>
        <dbReference type="Google" id="ProtNLM"/>
    </source>
</evidence>
<accession>A0AAV5IA65</accession>
<evidence type="ECO:0000313" key="3">
    <source>
        <dbReference type="Proteomes" id="UP001054252"/>
    </source>
</evidence>
<proteinExistence type="predicted"/>
<dbReference type="EMBL" id="BPVZ01000009">
    <property type="protein sequence ID" value="GKU95930.1"/>
    <property type="molecule type" value="Genomic_DNA"/>
</dbReference>
<reference evidence="2 3" key="1">
    <citation type="journal article" date="2021" name="Commun. Biol.">
        <title>The genome of Shorea leprosula (Dipterocarpaceae) highlights the ecological relevance of drought in aseasonal tropical rainforests.</title>
        <authorList>
            <person name="Ng K.K.S."/>
            <person name="Kobayashi M.J."/>
            <person name="Fawcett J.A."/>
            <person name="Hatakeyama M."/>
            <person name="Paape T."/>
            <person name="Ng C.H."/>
            <person name="Ang C.C."/>
            <person name="Tnah L.H."/>
            <person name="Lee C.T."/>
            <person name="Nishiyama T."/>
            <person name="Sese J."/>
            <person name="O'Brien M.J."/>
            <person name="Copetti D."/>
            <person name="Mohd Noor M.I."/>
            <person name="Ong R.C."/>
            <person name="Putra M."/>
            <person name="Sireger I.Z."/>
            <person name="Indrioko S."/>
            <person name="Kosugi Y."/>
            <person name="Izuno A."/>
            <person name="Isagi Y."/>
            <person name="Lee S.L."/>
            <person name="Shimizu K.K."/>
        </authorList>
    </citation>
    <scope>NUCLEOTIDE SEQUENCE [LARGE SCALE GENOMIC DNA]</scope>
    <source>
        <strain evidence="2">214</strain>
    </source>
</reference>
<sequence length="319" mass="37323">MLGKWWYRLGDGVESLWKRVVREKYYGGRREVDITSVECFKMSKIWRDIIRIGGLSLNLRNMLVEGFKWEVGEGNRVVFWADRWMGVKSLRDLFPRLFALAVKKEGKVSEMGSWEEGRWHWRLEWRRGTLGREKDEEELLGKMLEGVNLKEGAGDVWKWMHGLDGKYGVKLAYDFLASSERVLEDQLCKLIGCRLVPSKVLSWWGLESVLPNTVGGMAEFFIGSLGSIIGKEMGSCIFLVVAWYLWYRRNIQVFRKDEGLPENLLERMQVKTFIWIKSKVNGCVFSFFEWQSCPMECAMAVKKHKKLRKQFYKARMPSG</sequence>
<dbReference type="PANTHER" id="PTHR36617:SF15">
    <property type="entry name" value="REVERSE TRANSCRIPTASE ZINC-BINDING DOMAIN-CONTAINING PROTEIN"/>
    <property type="match status" value="1"/>
</dbReference>
<dbReference type="Proteomes" id="UP001054252">
    <property type="component" value="Unassembled WGS sequence"/>
</dbReference>
<name>A0AAV5IA65_9ROSI</name>
<keyword evidence="1" id="KW-0472">Membrane</keyword>
<keyword evidence="1" id="KW-1133">Transmembrane helix</keyword>
<dbReference type="PANTHER" id="PTHR36617">
    <property type="entry name" value="PROTEIN, PUTATIVE-RELATED"/>
    <property type="match status" value="1"/>
</dbReference>
<dbReference type="AlphaFoldDB" id="A0AAV5IA65"/>
<gene>
    <name evidence="2" type="ORF">SLEP1_g9226</name>
</gene>